<evidence type="ECO:0000313" key="3">
    <source>
        <dbReference type="EMBL" id="MDP2522399.1"/>
    </source>
</evidence>
<dbReference type="GeneID" id="89457746"/>
<evidence type="ECO:0000313" key="5">
    <source>
        <dbReference type="Proteomes" id="UP001177341"/>
    </source>
</evidence>
<keyword evidence="1" id="KW-1133">Transmembrane helix</keyword>
<reference evidence="2" key="1">
    <citation type="submission" date="2023-07" db="EMBL/GenBank/DDBJ databases">
        <title>Genome content predicts the carbon catabolic preferences of heterotrophic bacteria.</title>
        <authorList>
            <person name="Gralka M."/>
        </authorList>
    </citation>
    <scope>NUCLEOTIDE SEQUENCE</scope>
    <source>
        <strain evidence="3">5G01</strain>
        <strain evidence="2">I2M16</strain>
    </source>
</reference>
<keyword evidence="1" id="KW-0812">Transmembrane</keyword>
<evidence type="ECO:0000313" key="2">
    <source>
        <dbReference type="EMBL" id="MDO6453461.1"/>
    </source>
</evidence>
<comment type="caution">
    <text evidence="2">The sequence shown here is derived from an EMBL/GenBank/DDBJ whole genome shotgun (WGS) entry which is preliminary data.</text>
</comment>
<gene>
    <name evidence="2" type="ORF">Q4490_07775</name>
    <name evidence="3" type="ORF">Q8W30_07410</name>
</gene>
<evidence type="ECO:0000313" key="4">
    <source>
        <dbReference type="Proteomes" id="UP001169862"/>
    </source>
</evidence>
<feature type="transmembrane region" description="Helical" evidence="1">
    <location>
        <begin position="7"/>
        <end position="25"/>
    </location>
</feature>
<sequence length="81" mass="9229">MKRITAPIIILLIVVVSLFITRWFIKNPDAYPLTLEGYWVSLSEWLGISSQESIADLEAAVVFGSVFLPLLVLYMLVKRFI</sequence>
<dbReference type="Proteomes" id="UP001177341">
    <property type="component" value="Unassembled WGS sequence"/>
</dbReference>
<keyword evidence="5" id="KW-1185">Reference proteome</keyword>
<protein>
    <submittedName>
        <fullName evidence="2">Uncharacterized protein</fullName>
    </submittedName>
</protein>
<dbReference type="Proteomes" id="UP001169862">
    <property type="component" value="Unassembled WGS sequence"/>
</dbReference>
<proteinExistence type="predicted"/>
<organism evidence="2 4">
    <name type="scientific">Neptunomonas phycophila</name>
    <dbReference type="NCBI Taxonomy" id="1572645"/>
    <lineage>
        <taxon>Bacteria</taxon>
        <taxon>Pseudomonadati</taxon>
        <taxon>Pseudomonadota</taxon>
        <taxon>Gammaproteobacteria</taxon>
        <taxon>Oceanospirillales</taxon>
        <taxon>Oceanospirillaceae</taxon>
        <taxon>Neptunomonas</taxon>
    </lineage>
</organism>
<dbReference type="RefSeq" id="WP_075173223.1">
    <property type="nucleotide sequence ID" value="NZ_CP041336.1"/>
</dbReference>
<keyword evidence="1" id="KW-0472">Membrane</keyword>
<accession>A0AAW7XGB1</accession>
<dbReference type="AlphaFoldDB" id="A0AAW7XGB1"/>
<evidence type="ECO:0000256" key="1">
    <source>
        <dbReference type="SAM" id="Phobius"/>
    </source>
</evidence>
<name>A0AAW7XGB1_9GAMM</name>
<dbReference type="EMBL" id="JAUYVO010000004">
    <property type="protein sequence ID" value="MDP2522399.1"/>
    <property type="molecule type" value="Genomic_DNA"/>
</dbReference>
<feature type="transmembrane region" description="Helical" evidence="1">
    <location>
        <begin position="59"/>
        <end position="77"/>
    </location>
</feature>
<dbReference type="EMBL" id="JAUOPG010000004">
    <property type="protein sequence ID" value="MDO6453461.1"/>
    <property type="molecule type" value="Genomic_DNA"/>
</dbReference>